<keyword evidence="3" id="KW-1003">Cell membrane</keyword>
<comment type="caution">
    <text evidence="8">The sequence shown here is derived from an EMBL/GenBank/DDBJ whole genome shotgun (WGS) entry which is preliminary data.</text>
</comment>
<accession>A0ABS5PT79</accession>
<dbReference type="InterPro" id="IPR005524">
    <property type="entry name" value="DUF318"/>
</dbReference>
<comment type="subcellular location">
    <subcellularLocation>
        <location evidence="1">Cell membrane</location>
        <topology evidence="1">Multi-pass membrane protein</topology>
    </subcellularLocation>
</comment>
<dbReference type="EMBL" id="JAHBCL010000038">
    <property type="protein sequence ID" value="MBS7528383.1"/>
    <property type="molecule type" value="Genomic_DNA"/>
</dbReference>
<evidence type="ECO:0000313" key="8">
    <source>
        <dbReference type="EMBL" id="MBS7528383.1"/>
    </source>
</evidence>
<keyword evidence="5 7" id="KW-1133">Transmembrane helix</keyword>
<evidence type="ECO:0000313" key="9">
    <source>
        <dbReference type="Proteomes" id="UP000746471"/>
    </source>
</evidence>
<dbReference type="RefSeq" id="WP_213238243.1">
    <property type="nucleotide sequence ID" value="NZ_JAHBCL010000038.1"/>
</dbReference>
<sequence>MTYLYALASIGILTSSVANKQKTVKALKMAWGLFIKMLPMLLITLSMVSIILYFFPDDVIAKYLGTNDLLLGALFASLIGAISLLPGFITFPLCGLLREQGVSYTVLGAFTTSLMMVGIVTYPIEKKYFGAKLTIIRNLAAYTIALMVSAIIGIIYMEVQ</sequence>
<feature type="transmembrane region" description="Helical" evidence="7">
    <location>
        <begin position="67"/>
        <end position="89"/>
    </location>
</feature>
<gene>
    <name evidence="8" type="ORF">KHM83_16965</name>
</gene>
<feature type="transmembrane region" description="Helical" evidence="7">
    <location>
        <begin position="101"/>
        <end position="124"/>
    </location>
</feature>
<evidence type="ECO:0000256" key="4">
    <source>
        <dbReference type="ARBA" id="ARBA00022692"/>
    </source>
</evidence>
<dbReference type="Pfam" id="PF03773">
    <property type="entry name" value="ArsP_1"/>
    <property type="match status" value="1"/>
</dbReference>
<evidence type="ECO:0000256" key="6">
    <source>
        <dbReference type="ARBA" id="ARBA00023136"/>
    </source>
</evidence>
<evidence type="ECO:0000256" key="7">
    <source>
        <dbReference type="SAM" id="Phobius"/>
    </source>
</evidence>
<reference evidence="8 9" key="1">
    <citation type="submission" date="2021-05" db="EMBL/GenBank/DDBJ databases">
        <title>Fusibacter ferrireducens sp. nov., an anaerobic, sulfur- and Fe-reducing bacterium isolated from the mangrove sediment.</title>
        <authorList>
            <person name="Qiu D."/>
        </authorList>
    </citation>
    <scope>NUCLEOTIDE SEQUENCE [LARGE SCALE GENOMIC DNA]</scope>
    <source>
        <strain evidence="8 9">DSM 12116</strain>
    </source>
</reference>
<comment type="similarity">
    <text evidence="2">Belongs to the UPF0718 family.</text>
</comment>
<proteinExistence type="inferred from homology"/>
<keyword evidence="6 7" id="KW-0472">Membrane</keyword>
<keyword evidence="9" id="KW-1185">Reference proteome</keyword>
<dbReference type="Proteomes" id="UP000746471">
    <property type="component" value="Unassembled WGS sequence"/>
</dbReference>
<evidence type="ECO:0000256" key="2">
    <source>
        <dbReference type="ARBA" id="ARBA00006386"/>
    </source>
</evidence>
<feature type="transmembrane region" description="Helical" evidence="7">
    <location>
        <begin position="136"/>
        <end position="157"/>
    </location>
</feature>
<evidence type="ECO:0000256" key="3">
    <source>
        <dbReference type="ARBA" id="ARBA00022475"/>
    </source>
</evidence>
<evidence type="ECO:0000256" key="1">
    <source>
        <dbReference type="ARBA" id="ARBA00004651"/>
    </source>
</evidence>
<name>A0ABS5PT79_9FIRM</name>
<evidence type="ECO:0000256" key="5">
    <source>
        <dbReference type="ARBA" id="ARBA00022989"/>
    </source>
</evidence>
<organism evidence="8 9">
    <name type="scientific">Fusibacter paucivorans</name>
    <dbReference type="NCBI Taxonomy" id="76009"/>
    <lineage>
        <taxon>Bacteria</taxon>
        <taxon>Bacillati</taxon>
        <taxon>Bacillota</taxon>
        <taxon>Clostridia</taxon>
        <taxon>Eubacteriales</taxon>
        <taxon>Eubacteriales Family XII. Incertae Sedis</taxon>
        <taxon>Fusibacter</taxon>
    </lineage>
</organism>
<keyword evidence="4 7" id="KW-0812">Transmembrane</keyword>
<feature type="transmembrane region" description="Helical" evidence="7">
    <location>
        <begin position="30"/>
        <end position="55"/>
    </location>
</feature>
<protein>
    <submittedName>
        <fullName evidence="8">Permease</fullName>
    </submittedName>
</protein>